<reference evidence="3" key="1">
    <citation type="submission" date="2022-06" db="EMBL/GenBank/DDBJ databases">
        <title>Genome public.</title>
        <authorList>
            <person name="Sun Q."/>
        </authorList>
    </citation>
    <scope>NUCLEOTIDE SEQUENCE</scope>
    <source>
        <strain evidence="3">CWNU-1</strain>
    </source>
</reference>
<dbReference type="Proteomes" id="UP001431429">
    <property type="component" value="Unassembled WGS sequence"/>
</dbReference>
<organism evidence="3 4">
    <name type="scientific">Streptomyces albipurpureus</name>
    <dbReference type="NCBI Taxonomy" id="2897419"/>
    <lineage>
        <taxon>Bacteria</taxon>
        <taxon>Bacillati</taxon>
        <taxon>Actinomycetota</taxon>
        <taxon>Actinomycetes</taxon>
        <taxon>Kitasatosporales</taxon>
        <taxon>Streptomycetaceae</taxon>
        <taxon>Streptomyces</taxon>
    </lineage>
</organism>
<proteinExistence type="predicted"/>
<evidence type="ECO:0000313" key="4">
    <source>
        <dbReference type="Proteomes" id="UP001431429"/>
    </source>
</evidence>
<accession>A0ABT0ULY2</accession>
<dbReference type="InterPro" id="IPR025406">
    <property type="entry name" value="DUF4132"/>
</dbReference>
<dbReference type="Pfam" id="PF24879">
    <property type="entry name" value="DUF7737"/>
    <property type="match status" value="1"/>
</dbReference>
<dbReference type="Pfam" id="PF13569">
    <property type="entry name" value="DUF4132"/>
    <property type="match status" value="1"/>
</dbReference>
<keyword evidence="4" id="KW-1185">Reference proteome</keyword>
<evidence type="ECO:0000259" key="1">
    <source>
        <dbReference type="Pfam" id="PF13569"/>
    </source>
</evidence>
<dbReference type="InterPro" id="IPR056639">
    <property type="entry name" value="DUF7737"/>
</dbReference>
<feature type="domain" description="DUF7737" evidence="2">
    <location>
        <begin position="728"/>
        <end position="831"/>
    </location>
</feature>
<dbReference type="EMBL" id="JAMQAW010000010">
    <property type="protein sequence ID" value="MCM2389341.1"/>
    <property type="molecule type" value="Genomic_DNA"/>
</dbReference>
<feature type="domain" description="DUF4132" evidence="1">
    <location>
        <begin position="405"/>
        <end position="580"/>
    </location>
</feature>
<dbReference type="RefSeq" id="WP_250919664.1">
    <property type="nucleotide sequence ID" value="NZ_JAMQAW010000010.1"/>
</dbReference>
<evidence type="ECO:0000259" key="2">
    <source>
        <dbReference type="Pfam" id="PF24879"/>
    </source>
</evidence>
<sequence length="831" mass="91624">MRAPESAYADIMAVRETISGGDLDELAELLVRIGTREGNTWHGDRACLPERVRELPEEQRRRLAQLWTSRYQRATDPEGERSVLLTLLRVADPSSGLLSAERLQRIDELSRRVMCHDHEELLALVEGEVAAGRALPGPFIAMIRRSRLAAYWSGPVLDQMLHLFEEPVLNPGEAWADQALADAETFGEPGRRLLGQLRAAVSSRPTRAWERAVLALVDQIGPATVRHTALSWLDLAGKPRTLPLDPVSEWENPRADSQYDPYNVDALRGLAWLTALLTPGQDIVRGLGGLAETSLRKVPGIGPRNPKVANAAVTALARIEGEGALAELARLATRVTYKATLKMIGTALDVRAEAAGLSRAEIEELSVPSYGLSAVGRGEHPVGDATALLEVQGTKALLSWRTGAGRAVKTAPAAVRNAFPDAIKEVRAAAKDIDRMLTAQSERLDRQFLARRSWALGPWRECILDHPLLGTLARRLIWTVDGTPAAFEGRDLRTVDGRPVSSDPAAPITLWHPLGHADAQVAGWREWLEIREITQPFKQAHRETYPLTDAERTTGDYSNRFAGHFLRQHQFHSLAATRGWTSKLRLCVDDTCPPAYKELPQWGLRAEFWIESVGGREEDDLTESGAYTRISTDQVRFYPLAAAHNWAHAGGGRYSQGANWRRDGRPLLDPLPLSSVPELVLSEVLRDVDLFVGVASVGNDPTWQDGGPRGRFRDYWHSYGFGELSTSAKLRAELLTRLIPRLAIGDRCTVEGRFLRVRGEMNAYRIHLGSGNVLIAPQDRYLCIVPTGRGSGTEAGYLPFEGDGVLSVILSKAMLLAKDREITDPTITSQL</sequence>
<protein>
    <submittedName>
        <fullName evidence="3">DUF4132 domain-containing protein</fullName>
    </submittedName>
</protein>
<gene>
    <name evidence="3" type="ORF">NBG84_13720</name>
</gene>
<evidence type="ECO:0000313" key="3">
    <source>
        <dbReference type="EMBL" id="MCM2389341.1"/>
    </source>
</evidence>
<name>A0ABT0ULY2_9ACTN</name>
<comment type="caution">
    <text evidence="3">The sequence shown here is derived from an EMBL/GenBank/DDBJ whole genome shotgun (WGS) entry which is preliminary data.</text>
</comment>